<evidence type="ECO:0000313" key="2">
    <source>
        <dbReference type="Proteomes" id="UP001227268"/>
    </source>
</evidence>
<protein>
    <submittedName>
        <fullName evidence="1">Uncharacterized protein</fullName>
    </submittedName>
</protein>
<proteinExistence type="predicted"/>
<comment type="caution">
    <text evidence="1">The sequence shown here is derived from an EMBL/GenBank/DDBJ whole genome shotgun (WGS) entry which is preliminary data.</text>
</comment>
<sequence>MAETDTHSTTPPIELGTPWKSASQNGKPTEPLPLSPEQTHATPANQRDRRSSATYARESVERSTPNRKRSLGGSQSRDVAERDHAPASVAGGNRNGVISATTSGDEMSDLRRRLSPHDDDRVGAGHTSPPPAPPQPPFPPRPSSTVGAGTATVAQRRNLSAVSAISCSMCSATGVNSLWRRDRAGKPICGKCCEQLRKRLNPRYAAPTRGEIQAESARQSSSTLAMRRRTPTPPTARHAPYPPRGPPTRAVYAGAAHQGSAYAPASHHPAGPSANGHDERRAEDEGYHGHPANGNANGNGSYSDSLQLPRFDPNGRHADASRSGHSRSHSHSHSHGQAQGQGQGTTLPPLSSLERIADHYRPPPNSRGPPGGFGGYRSKEPVALPAAYSRSGGAAEAGRSHQALQNGGGEDMRRMVPLGSGGERERERYVASGPSSSYATGAPRRHALPANGPTSSGGIVTEAEIQAKRALLVEGRRWIFSMLDETTAMLRQLDDASVHVGGAE</sequence>
<name>A0ACC2VC31_9TREE</name>
<keyword evidence="2" id="KW-1185">Reference proteome</keyword>
<reference evidence="1" key="1">
    <citation type="submission" date="2023-04" db="EMBL/GenBank/DDBJ databases">
        <title>Draft Genome sequencing of Naganishia species isolated from polar environments using Oxford Nanopore Technology.</title>
        <authorList>
            <person name="Leo P."/>
            <person name="Venkateswaran K."/>
        </authorList>
    </citation>
    <scope>NUCLEOTIDE SEQUENCE</scope>
    <source>
        <strain evidence="1">MNA-CCFEE 5423</strain>
    </source>
</reference>
<organism evidence="1 2">
    <name type="scientific">Naganishia friedmannii</name>
    <dbReference type="NCBI Taxonomy" id="89922"/>
    <lineage>
        <taxon>Eukaryota</taxon>
        <taxon>Fungi</taxon>
        <taxon>Dikarya</taxon>
        <taxon>Basidiomycota</taxon>
        <taxon>Agaricomycotina</taxon>
        <taxon>Tremellomycetes</taxon>
        <taxon>Filobasidiales</taxon>
        <taxon>Filobasidiaceae</taxon>
        <taxon>Naganishia</taxon>
    </lineage>
</organism>
<dbReference type="Proteomes" id="UP001227268">
    <property type="component" value="Unassembled WGS sequence"/>
</dbReference>
<evidence type="ECO:0000313" key="1">
    <source>
        <dbReference type="EMBL" id="KAJ9096724.1"/>
    </source>
</evidence>
<dbReference type="EMBL" id="JASBWT010000018">
    <property type="protein sequence ID" value="KAJ9096724.1"/>
    <property type="molecule type" value="Genomic_DNA"/>
</dbReference>
<gene>
    <name evidence="1" type="ORF">QFC21_004994</name>
</gene>
<accession>A0ACC2VC31</accession>